<dbReference type="AlphaFoldDB" id="A0A444XGM6"/>
<evidence type="ECO:0000313" key="2">
    <source>
        <dbReference type="Proteomes" id="UP000289738"/>
    </source>
</evidence>
<accession>A0A444XGM6</accession>
<sequence length="140" mass="15972">MDATSIGDGEDFESVLEEQEVKTSVYDQPTKVVALMDTGSCATVLRLHVLPKEMWAPFFKRFTAANSEIFTINLISKKPISLEIFASQTTWLRVLGSYLPDKDVLFGFDVFFRTHGLHIKPIGLTYKRQFLPFVEMQSIF</sequence>
<proteinExistence type="predicted"/>
<protein>
    <submittedName>
        <fullName evidence="1">Uncharacterized protein</fullName>
    </submittedName>
</protein>
<dbReference type="EMBL" id="SDMP01000019">
    <property type="protein sequence ID" value="RYQ88862.1"/>
    <property type="molecule type" value="Genomic_DNA"/>
</dbReference>
<gene>
    <name evidence="1" type="ORF">Ahy_B09g095807</name>
</gene>
<evidence type="ECO:0000313" key="1">
    <source>
        <dbReference type="EMBL" id="RYQ88862.1"/>
    </source>
</evidence>
<name>A0A444XGM6_ARAHY</name>
<dbReference type="Proteomes" id="UP000289738">
    <property type="component" value="Chromosome B09"/>
</dbReference>
<keyword evidence="2" id="KW-1185">Reference proteome</keyword>
<reference evidence="1 2" key="1">
    <citation type="submission" date="2019-01" db="EMBL/GenBank/DDBJ databases">
        <title>Sequencing of cultivated peanut Arachis hypogaea provides insights into genome evolution and oil improvement.</title>
        <authorList>
            <person name="Chen X."/>
        </authorList>
    </citation>
    <scope>NUCLEOTIDE SEQUENCE [LARGE SCALE GENOMIC DNA]</scope>
    <source>
        <strain evidence="2">cv. Fuhuasheng</strain>
        <tissue evidence="1">Leaves</tissue>
    </source>
</reference>
<comment type="caution">
    <text evidence="1">The sequence shown here is derived from an EMBL/GenBank/DDBJ whole genome shotgun (WGS) entry which is preliminary data.</text>
</comment>
<organism evidence="1 2">
    <name type="scientific">Arachis hypogaea</name>
    <name type="common">Peanut</name>
    <dbReference type="NCBI Taxonomy" id="3818"/>
    <lineage>
        <taxon>Eukaryota</taxon>
        <taxon>Viridiplantae</taxon>
        <taxon>Streptophyta</taxon>
        <taxon>Embryophyta</taxon>
        <taxon>Tracheophyta</taxon>
        <taxon>Spermatophyta</taxon>
        <taxon>Magnoliopsida</taxon>
        <taxon>eudicotyledons</taxon>
        <taxon>Gunneridae</taxon>
        <taxon>Pentapetalae</taxon>
        <taxon>rosids</taxon>
        <taxon>fabids</taxon>
        <taxon>Fabales</taxon>
        <taxon>Fabaceae</taxon>
        <taxon>Papilionoideae</taxon>
        <taxon>50 kb inversion clade</taxon>
        <taxon>dalbergioids sensu lato</taxon>
        <taxon>Dalbergieae</taxon>
        <taxon>Pterocarpus clade</taxon>
        <taxon>Arachis</taxon>
    </lineage>
</organism>